<sequence>MAVVTFDTLQFVETLKESGIPEAQAKAISVAVRSSHETADLATKADFREYESVIRNDLEKLETNLRHEISDLRKDTEARFIAISAEMSALKWILGFVAAGIFALVGKAFF</sequence>
<evidence type="ECO:0000313" key="1">
    <source>
        <dbReference type="EMBL" id="BBE09696.1"/>
    </source>
</evidence>
<protein>
    <submittedName>
        <fullName evidence="1">Uncharacterized protein</fullName>
    </submittedName>
</protein>
<keyword evidence="2" id="KW-1185">Reference proteome</keyword>
<dbReference type="AlphaFoldDB" id="A0A2Z6EWA3"/>
<gene>
    <name evidence="1" type="ORF">MCB1EB_1535</name>
</gene>
<reference evidence="1 2" key="1">
    <citation type="journal article" date="2018" name="Microbes Environ.">
        <title>Comparative Genomic Insights into Endofungal Lifestyles of Two Bacterial Endosymbionts, Mycoavidus cysteinexigens and Burkholderia rhizoxinica.</title>
        <authorList>
            <person name="Sharmin D."/>
            <person name="Guo Y."/>
            <person name="Nishizawa T."/>
            <person name="Ohshima S."/>
            <person name="Sato Y."/>
            <person name="Takashima Y."/>
            <person name="Narisawa K."/>
            <person name="Ohta H."/>
        </authorList>
    </citation>
    <scope>NUCLEOTIDE SEQUENCE [LARGE SCALE GENOMIC DNA]</scope>
    <source>
        <strain evidence="1 2">B1-EB</strain>
    </source>
</reference>
<accession>A0A2Z6EWA3</accession>
<dbReference type="Gene3D" id="1.20.5.340">
    <property type="match status" value="1"/>
</dbReference>
<evidence type="ECO:0000313" key="2">
    <source>
        <dbReference type="Proteomes" id="UP000282597"/>
    </source>
</evidence>
<dbReference type="RefSeq" id="WP_045361519.1">
    <property type="nucleotide sequence ID" value="NZ_AP018150.1"/>
</dbReference>
<proteinExistence type="predicted"/>
<dbReference type="EMBL" id="AP018150">
    <property type="protein sequence ID" value="BBE09696.1"/>
    <property type="molecule type" value="Genomic_DNA"/>
</dbReference>
<dbReference type="KEGG" id="mcys:MCB1EB_1535"/>
<dbReference type="Proteomes" id="UP000282597">
    <property type="component" value="Chromosome"/>
</dbReference>
<name>A0A2Z6EWA3_9BURK</name>
<organism evidence="1 2">
    <name type="scientific">Mycoavidus cysteinexigens</name>
    <dbReference type="NCBI Taxonomy" id="1553431"/>
    <lineage>
        <taxon>Bacteria</taxon>
        <taxon>Pseudomonadati</taxon>
        <taxon>Pseudomonadota</taxon>
        <taxon>Betaproteobacteria</taxon>
        <taxon>Burkholderiales</taxon>
        <taxon>Burkholderiaceae</taxon>
        <taxon>Mycoavidus</taxon>
    </lineage>
</organism>